<dbReference type="InterPro" id="IPR037522">
    <property type="entry name" value="HD_GYP_dom"/>
</dbReference>
<dbReference type="Pfam" id="PF13487">
    <property type="entry name" value="HD_5"/>
    <property type="match status" value="1"/>
</dbReference>
<protein>
    <submittedName>
        <fullName evidence="3">Metal-dependent phosphohydrolase</fullName>
    </submittedName>
</protein>
<dbReference type="PROSITE" id="PS51832">
    <property type="entry name" value="HD_GYP"/>
    <property type="match status" value="2"/>
</dbReference>
<proteinExistence type="predicted"/>
<dbReference type="Pfam" id="PF00196">
    <property type="entry name" value="GerE"/>
    <property type="match status" value="1"/>
</dbReference>
<dbReference type="GO" id="GO:0006355">
    <property type="term" value="P:regulation of DNA-templated transcription"/>
    <property type="evidence" value="ECO:0007669"/>
    <property type="project" value="InterPro"/>
</dbReference>
<dbReference type="SMART" id="SM00421">
    <property type="entry name" value="HTH_LUXR"/>
    <property type="match status" value="1"/>
</dbReference>
<dbReference type="CDD" id="cd06170">
    <property type="entry name" value="LuxR_C_like"/>
    <property type="match status" value="1"/>
</dbReference>
<dbReference type="Proteomes" id="UP000612899">
    <property type="component" value="Unassembled WGS sequence"/>
</dbReference>
<feature type="domain" description="HD-GYP" evidence="2">
    <location>
        <begin position="258"/>
        <end position="454"/>
    </location>
</feature>
<keyword evidence="4" id="KW-1185">Reference proteome</keyword>
<gene>
    <name evidence="3" type="ORF">Rhe02_32870</name>
</gene>
<dbReference type="Gene3D" id="1.10.10.10">
    <property type="entry name" value="Winged helix-like DNA-binding domain superfamily/Winged helix DNA-binding domain"/>
    <property type="match status" value="1"/>
</dbReference>
<dbReference type="PANTHER" id="PTHR45228">
    <property type="entry name" value="CYCLIC DI-GMP PHOSPHODIESTERASE TM_0186-RELATED"/>
    <property type="match status" value="1"/>
</dbReference>
<dbReference type="SUPFAM" id="SSF46894">
    <property type="entry name" value="C-terminal effector domain of the bipartite response regulators"/>
    <property type="match status" value="1"/>
</dbReference>
<reference evidence="3" key="1">
    <citation type="submission" date="2021-01" db="EMBL/GenBank/DDBJ databases">
        <title>Whole genome shotgun sequence of Rhizocola hellebori NBRC 109834.</title>
        <authorList>
            <person name="Komaki H."/>
            <person name="Tamura T."/>
        </authorList>
    </citation>
    <scope>NUCLEOTIDE SEQUENCE</scope>
    <source>
        <strain evidence="3">NBRC 109834</strain>
    </source>
</reference>
<dbReference type="PROSITE" id="PS00622">
    <property type="entry name" value="HTH_LUXR_1"/>
    <property type="match status" value="1"/>
</dbReference>
<feature type="domain" description="HTH luxR-type" evidence="1">
    <location>
        <begin position="449"/>
        <end position="514"/>
    </location>
</feature>
<dbReference type="PANTHER" id="PTHR45228:SF5">
    <property type="entry name" value="CYCLIC DI-GMP PHOSPHODIESTERASE VC_1348-RELATED"/>
    <property type="match status" value="1"/>
</dbReference>
<dbReference type="RefSeq" id="WP_203909080.1">
    <property type="nucleotide sequence ID" value="NZ_BONY01000017.1"/>
</dbReference>
<dbReference type="SMART" id="SM00471">
    <property type="entry name" value="HDc"/>
    <property type="match status" value="1"/>
</dbReference>
<dbReference type="CDD" id="cd00077">
    <property type="entry name" value="HDc"/>
    <property type="match status" value="1"/>
</dbReference>
<evidence type="ECO:0000313" key="4">
    <source>
        <dbReference type="Proteomes" id="UP000612899"/>
    </source>
</evidence>
<dbReference type="InterPro" id="IPR000792">
    <property type="entry name" value="Tscrpt_reg_LuxR_C"/>
</dbReference>
<dbReference type="EMBL" id="BONY01000017">
    <property type="protein sequence ID" value="GIH05220.1"/>
    <property type="molecule type" value="Genomic_DNA"/>
</dbReference>
<dbReference type="GO" id="GO:0003677">
    <property type="term" value="F:DNA binding"/>
    <property type="evidence" value="ECO:0007669"/>
    <property type="project" value="InterPro"/>
</dbReference>
<dbReference type="SUPFAM" id="SSF109604">
    <property type="entry name" value="HD-domain/PDEase-like"/>
    <property type="match status" value="1"/>
</dbReference>
<comment type="caution">
    <text evidence="3">The sequence shown here is derived from an EMBL/GenBank/DDBJ whole genome shotgun (WGS) entry which is preliminary data.</text>
</comment>
<dbReference type="Gene3D" id="1.10.3210.10">
    <property type="entry name" value="Hypothetical protein af1432"/>
    <property type="match status" value="2"/>
</dbReference>
<sequence>MPSAPTQGVRVAELVATLSYAADLGLGQPMAHCMRQTVIALRLAELAGATPGERSATYYLGLMFNAYCHADAAEQASWFGDDIAFKSDTFDLLGMNTAQIISFLVRRVGGHGSGLQRARRLAGFPRSSMKKVTEFLNTHSRLGAQFAEQIGLDEIAVRSFRHGYAQWDGKGVPRGLAGASITLPARLVQVAGPVEVYARRYGVDGARKAAVRHRGADFDPAIVDLFCTNASAILDGLDEASEWDAILDAEPSLSPMVDGSDLDSVLEAMADLADLKSPHFAGRSRGVANLAAEAARLWRMSEADILTVRRAGLLHDLGRLGVSNAIWDKPGPLSASEREHVRIHPYLTERMLAGVSALTASCEVAGRHHERLDGSGYPRGLTATSLRPLDRLLAVADVYHAMSEPRPYRLAIPPEQAAAELAAEVRAGRLDGDAVAAVLKAAGKRSTARRAWPNGLTAREVEVLGLLARGRTNKQIADLLTVTPKTVANHTEHIYTKIGVSSRAAATLFASQHGLVGAFEAEDR</sequence>
<feature type="domain" description="HD-GYP" evidence="2">
    <location>
        <begin position="35"/>
        <end position="242"/>
    </location>
</feature>
<dbReference type="PRINTS" id="PR00038">
    <property type="entry name" value="HTHLUXR"/>
</dbReference>
<organism evidence="3 4">
    <name type="scientific">Rhizocola hellebori</name>
    <dbReference type="NCBI Taxonomy" id="1392758"/>
    <lineage>
        <taxon>Bacteria</taxon>
        <taxon>Bacillati</taxon>
        <taxon>Actinomycetota</taxon>
        <taxon>Actinomycetes</taxon>
        <taxon>Micromonosporales</taxon>
        <taxon>Micromonosporaceae</taxon>
        <taxon>Rhizocola</taxon>
    </lineage>
</organism>
<dbReference type="InterPro" id="IPR036388">
    <property type="entry name" value="WH-like_DNA-bd_sf"/>
</dbReference>
<name>A0A8J3Q7F6_9ACTN</name>
<accession>A0A8J3Q7F6</accession>
<dbReference type="InterPro" id="IPR052020">
    <property type="entry name" value="Cyclic_di-GMP/3'3'-cGAMP_PDE"/>
</dbReference>
<evidence type="ECO:0000259" key="1">
    <source>
        <dbReference type="PROSITE" id="PS50043"/>
    </source>
</evidence>
<evidence type="ECO:0000313" key="3">
    <source>
        <dbReference type="EMBL" id="GIH05220.1"/>
    </source>
</evidence>
<dbReference type="AlphaFoldDB" id="A0A8J3Q7F6"/>
<dbReference type="InterPro" id="IPR016032">
    <property type="entry name" value="Sig_transdc_resp-reg_C-effctor"/>
</dbReference>
<dbReference type="InterPro" id="IPR003607">
    <property type="entry name" value="HD/PDEase_dom"/>
</dbReference>
<evidence type="ECO:0000259" key="2">
    <source>
        <dbReference type="PROSITE" id="PS51832"/>
    </source>
</evidence>
<dbReference type="PROSITE" id="PS50043">
    <property type="entry name" value="HTH_LUXR_2"/>
    <property type="match status" value="1"/>
</dbReference>